<evidence type="ECO:0000313" key="3">
    <source>
        <dbReference type="Proteomes" id="UP000199658"/>
    </source>
</evidence>
<gene>
    <name evidence="2" type="ORF">SAMN04488002_0434</name>
</gene>
<protein>
    <submittedName>
        <fullName evidence="2">L-amino acid N-acyltransferase YncA</fullName>
    </submittedName>
</protein>
<name>A0A1I6FW57_9RHOB</name>
<evidence type="ECO:0000313" key="2">
    <source>
        <dbReference type="EMBL" id="SFR34141.1"/>
    </source>
</evidence>
<dbReference type="PROSITE" id="PS51186">
    <property type="entry name" value="GNAT"/>
    <property type="match status" value="1"/>
</dbReference>
<dbReference type="InterPro" id="IPR000182">
    <property type="entry name" value="GNAT_dom"/>
</dbReference>
<keyword evidence="2" id="KW-0012">Acyltransferase</keyword>
<dbReference type="STRING" id="670154.SAMN04488002_0434"/>
<dbReference type="Gene3D" id="3.40.630.30">
    <property type="match status" value="1"/>
</dbReference>
<keyword evidence="3" id="KW-1185">Reference proteome</keyword>
<dbReference type="Pfam" id="PF00583">
    <property type="entry name" value="Acetyltransf_1"/>
    <property type="match status" value="1"/>
</dbReference>
<keyword evidence="2" id="KW-0808">Transferase</keyword>
<accession>A0A1I6FW57</accession>
<dbReference type="AlphaFoldDB" id="A0A1I6FW57"/>
<dbReference type="RefSeq" id="WP_090211913.1">
    <property type="nucleotide sequence ID" value="NZ_FOYO01000001.1"/>
</dbReference>
<evidence type="ECO:0000259" key="1">
    <source>
        <dbReference type="PROSITE" id="PS51186"/>
    </source>
</evidence>
<dbReference type="Proteomes" id="UP000199658">
    <property type="component" value="Unassembled WGS sequence"/>
</dbReference>
<sequence>MNIRKVTLEDLDAITKIINEVVAIGGTTAYQSSLQPSHFDRFVTPEDNRTFMHVAEVDGVVVGFQWMSPDKNGMGVIATFTKPGIAQRGIGSALFQQTLQCCLDAGYTLLDATIRGDNSGGLAYYSKMGFEDHSVTRAVPLEDGTPVDRVHKRMKLG</sequence>
<proteinExistence type="predicted"/>
<dbReference type="CDD" id="cd04301">
    <property type="entry name" value="NAT_SF"/>
    <property type="match status" value="1"/>
</dbReference>
<reference evidence="3" key="1">
    <citation type="submission" date="2016-10" db="EMBL/GenBank/DDBJ databases">
        <authorList>
            <person name="Varghese N."/>
            <person name="Submissions S."/>
        </authorList>
    </citation>
    <scope>NUCLEOTIDE SEQUENCE [LARGE SCALE GENOMIC DNA]</scope>
    <source>
        <strain evidence="3">DSM 26921</strain>
    </source>
</reference>
<dbReference type="OrthoDB" id="5997585at2"/>
<organism evidence="2 3">
    <name type="scientific">Litoreibacter janthinus</name>
    <dbReference type="NCBI Taxonomy" id="670154"/>
    <lineage>
        <taxon>Bacteria</taxon>
        <taxon>Pseudomonadati</taxon>
        <taxon>Pseudomonadota</taxon>
        <taxon>Alphaproteobacteria</taxon>
        <taxon>Rhodobacterales</taxon>
        <taxon>Roseobacteraceae</taxon>
        <taxon>Litoreibacter</taxon>
    </lineage>
</organism>
<dbReference type="EMBL" id="FOYO01000001">
    <property type="protein sequence ID" value="SFR34141.1"/>
    <property type="molecule type" value="Genomic_DNA"/>
</dbReference>
<dbReference type="SUPFAM" id="SSF55729">
    <property type="entry name" value="Acyl-CoA N-acyltransferases (Nat)"/>
    <property type="match status" value="1"/>
</dbReference>
<feature type="domain" description="N-acetyltransferase" evidence="1">
    <location>
        <begin position="1"/>
        <end position="157"/>
    </location>
</feature>
<dbReference type="GO" id="GO:0016747">
    <property type="term" value="F:acyltransferase activity, transferring groups other than amino-acyl groups"/>
    <property type="evidence" value="ECO:0007669"/>
    <property type="project" value="InterPro"/>
</dbReference>
<dbReference type="InterPro" id="IPR016181">
    <property type="entry name" value="Acyl_CoA_acyltransferase"/>
</dbReference>